<name>A0ABW5XX78_9BACL</name>
<dbReference type="Proteomes" id="UP001597568">
    <property type="component" value="Unassembled WGS sequence"/>
</dbReference>
<evidence type="ECO:0000313" key="1">
    <source>
        <dbReference type="EMBL" id="MFD2867585.1"/>
    </source>
</evidence>
<comment type="caution">
    <text evidence="1">The sequence shown here is derived from an EMBL/GenBank/DDBJ whole genome shotgun (WGS) entry which is preliminary data.</text>
</comment>
<dbReference type="Pfam" id="PF05595">
    <property type="entry name" value="DUF771"/>
    <property type="match status" value="1"/>
</dbReference>
<gene>
    <name evidence="1" type="ORF">ACFSY7_03575</name>
</gene>
<evidence type="ECO:0000313" key="2">
    <source>
        <dbReference type="Proteomes" id="UP001597568"/>
    </source>
</evidence>
<accession>A0ABW5XX78</accession>
<organism evidence="1 2">
    <name type="scientific">Kurthia populi</name>
    <dbReference type="NCBI Taxonomy" id="1562132"/>
    <lineage>
        <taxon>Bacteria</taxon>
        <taxon>Bacillati</taxon>
        <taxon>Bacillota</taxon>
        <taxon>Bacilli</taxon>
        <taxon>Bacillales</taxon>
        <taxon>Caryophanaceae</taxon>
        <taxon>Kurthia</taxon>
    </lineage>
</organism>
<sequence length="107" mass="12542">MQSLAVNLTIPIPEDHILISKVELADLKEQAVAGRYWTLKDIEVRTGYRGPWIKDNILYNPKFRKVLDVEQGGFVYYPRSSGEKWTFLASKMTEFLEFHFKDIFKTI</sequence>
<keyword evidence="2" id="KW-1185">Reference proteome</keyword>
<dbReference type="RefSeq" id="WP_380146872.1">
    <property type="nucleotide sequence ID" value="NZ_JBHUOR010000019.1"/>
</dbReference>
<dbReference type="EMBL" id="JBHUOR010000019">
    <property type="protein sequence ID" value="MFD2867585.1"/>
    <property type="molecule type" value="Genomic_DNA"/>
</dbReference>
<protein>
    <submittedName>
        <fullName evidence="1">DUF771 domain-containing protein</fullName>
    </submittedName>
</protein>
<dbReference type="InterPro" id="IPR008489">
    <property type="entry name" value="DUF771"/>
</dbReference>
<proteinExistence type="predicted"/>
<reference evidence="2" key="1">
    <citation type="journal article" date="2019" name="Int. J. Syst. Evol. Microbiol.">
        <title>The Global Catalogue of Microorganisms (GCM) 10K type strain sequencing project: providing services to taxonomists for standard genome sequencing and annotation.</title>
        <authorList>
            <consortium name="The Broad Institute Genomics Platform"/>
            <consortium name="The Broad Institute Genome Sequencing Center for Infectious Disease"/>
            <person name="Wu L."/>
            <person name="Ma J."/>
        </authorList>
    </citation>
    <scope>NUCLEOTIDE SEQUENCE [LARGE SCALE GENOMIC DNA]</scope>
    <source>
        <strain evidence="2">KCTC 33522</strain>
    </source>
</reference>